<evidence type="ECO:0000259" key="5">
    <source>
        <dbReference type="Pfam" id="PF16870"/>
    </source>
</evidence>
<accession>A0ABM1F817</accession>
<dbReference type="SUPFAM" id="SSF52518">
    <property type="entry name" value="Thiamin diphosphate-binding fold (THDP-binding)"/>
    <property type="match status" value="1"/>
</dbReference>
<dbReference type="Proteomes" id="UP000695022">
    <property type="component" value="Unplaced"/>
</dbReference>
<evidence type="ECO:0000313" key="6">
    <source>
        <dbReference type="Proteomes" id="UP000695022"/>
    </source>
</evidence>
<dbReference type="InterPro" id="IPR011603">
    <property type="entry name" value="2oxoglutarate_DH_E1"/>
</dbReference>
<reference evidence="7" key="1">
    <citation type="submission" date="2025-08" db="UniProtKB">
        <authorList>
            <consortium name="RefSeq"/>
        </authorList>
    </citation>
    <scope>IDENTIFICATION</scope>
</reference>
<dbReference type="Pfam" id="PF16870">
    <property type="entry name" value="OxoGdeHyase_C"/>
    <property type="match status" value="1"/>
</dbReference>
<comment type="similarity">
    <text evidence="2">Belongs to the alpha-ketoglutarate dehydrogenase family.</text>
</comment>
<gene>
    <name evidence="7" type="primary">LOC106820594</name>
</gene>
<dbReference type="InterPro" id="IPR029061">
    <property type="entry name" value="THDP-binding"/>
</dbReference>
<feature type="domain" description="2-oxoglutarate dehydrogenase E1 component/KDG C-terminal" evidence="5">
    <location>
        <begin position="30"/>
        <end position="121"/>
    </location>
</feature>
<dbReference type="InterPro" id="IPR031717">
    <property type="entry name" value="ODO-1/KGD_C"/>
</dbReference>
<dbReference type="GeneID" id="106820594"/>
<dbReference type="PANTHER" id="PTHR23152">
    <property type="entry name" value="2-OXOGLUTARATE DEHYDROGENASE"/>
    <property type="match status" value="1"/>
</dbReference>
<proteinExistence type="inferred from homology"/>
<dbReference type="RefSeq" id="XP_014680588.1">
    <property type="nucleotide sequence ID" value="XM_014825102.1"/>
</dbReference>
<feature type="non-terminal residue" evidence="7">
    <location>
        <position position="121"/>
    </location>
</feature>
<evidence type="ECO:0000256" key="3">
    <source>
        <dbReference type="ARBA" id="ARBA00023002"/>
    </source>
</evidence>
<protein>
    <submittedName>
        <fullName evidence="7">2-oxoglutarate dehydrogenase E1 component-like</fullName>
    </submittedName>
</protein>
<organism evidence="6 7">
    <name type="scientific">Priapulus caudatus</name>
    <name type="common">Priapulid worm</name>
    <dbReference type="NCBI Taxonomy" id="37621"/>
    <lineage>
        <taxon>Eukaryota</taxon>
        <taxon>Metazoa</taxon>
        <taxon>Ecdysozoa</taxon>
        <taxon>Scalidophora</taxon>
        <taxon>Priapulida</taxon>
        <taxon>Priapulimorpha</taxon>
        <taxon>Priapulimorphida</taxon>
        <taxon>Priapulidae</taxon>
        <taxon>Priapulus</taxon>
    </lineage>
</organism>
<keyword evidence="6" id="KW-1185">Reference proteome</keyword>
<sequence length="121" mass="14109">HLLRRQMVRNCRKPLIIMTPKSLLRHKLCVSSIDDLTSGGFKRVLPEIDEINASVVERVIVCSGKIFYELLEARRLNRTNNIAILCIEQLYPFPGEQLNELLSQYENTNELIWCQEEPKNQ</sequence>
<evidence type="ECO:0000256" key="1">
    <source>
        <dbReference type="ARBA" id="ARBA00001964"/>
    </source>
</evidence>
<dbReference type="InterPro" id="IPR042179">
    <property type="entry name" value="KGD_C_sf"/>
</dbReference>
<dbReference type="Gene3D" id="3.40.50.12470">
    <property type="match status" value="1"/>
</dbReference>
<evidence type="ECO:0000256" key="2">
    <source>
        <dbReference type="ARBA" id="ARBA00006936"/>
    </source>
</evidence>
<feature type="non-terminal residue" evidence="7">
    <location>
        <position position="1"/>
    </location>
</feature>
<evidence type="ECO:0000256" key="4">
    <source>
        <dbReference type="ARBA" id="ARBA00023052"/>
    </source>
</evidence>
<dbReference type="Gene3D" id="3.40.50.11610">
    <property type="entry name" value="Multifunctional 2-oxoglutarate metabolism enzyme, C-terminal domain"/>
    <property type="match status" value="1"/>
</dbReference>
<evidence type="ECO:0000313" key="7">
    <source>
        <dbReference type="RefSeq" id="XP_014680588.1"/>
    </source>
</evidence>
<keyword evidence="4" id="KW-0786">Thiamine pyrophosphate</keyword>
<name>A0ABM1F817_PRICU</name>
<comment type="cofactor">
    <cofactor evidence="1">
        <name>thiamine diphosphate</name>
        <dbReference type="ChEBI" id="CHEBI:58937"/>
    </cofactor>
</comment>
<keyword evidence="3" id="KW-0560">Oxidoreductase</keyword>
<dbReference type="PANTHER" id="PTHR23152:SF4">
    <property type="entry name" value="2-OXOADIPATE DEHYDROGENASE COMPLEX COMPONENT E1"/>
    <property type="match status" value="1"/>
</dbReference>